<accession>A0ABW7YJ29</accession>
<reference evidence="1 2" key="1">
    <citation type="submission" date="2024-10" db="EMBL/GenBank/DDBJ databases">
        <title>The Natural Products Discovery Center: Release of the First 8490 Sequenced Strains for Exploring Actinobacteria Biosynthetic Diversity.</title>
        <authorList>
            <person name="Kalkreuter E."/>
            <person name="Kautsar S.A."/>
            <person name="Yang D."/>
            <person name="Bader C.D."/>
            <person name="Teijaro C.N."/>
            <person name="Fluegel L."/>
            <person name="Davis C.M."/>
            <person name="Simpson J.R."/>
            <person name="Lauterbach L."/>
            <person name="Steele A.D."/>
            <person name="Gui C."/>
            <person name="Meng S."/>
            <person name="Li G."/>
            <person name="Viehrig K."/>
            <person name="Ye F."/>
            <person name="Su P."/>
            <person name="Kiefer A.F."/>
            <person name="Nichols A."/>
            <person name="Cepeda A.J."/>
            <person name="Yan W."/>
            <person name="Fan B."/>
            <person name="Jiang Y."/>
            <person name="Adhikari A."/>
            <person name="Zheng C.-J."/>
            <person name="Schuster L."/>
            <person name="Cowan T.M."/>
            <person name="Smanski M.J."/>
            <person name="Chevrette M.G."/>
            <person name="De Carvalho L.P.S."/>
            <person name="Shen B."/>
        </authorList>
    </citation>
    <scope>NUCLEOTIDE SEQUENCE [LARGE SCALE GENOMIC DNA]</scope>
    <source>
        <strain evidence="1 2">NPDC050545</strain>
    </source>
</reference>
<sequence>MSELKVHYEVEFAGKPLRPAPFTVSFQRERGLSTVCEVRSIYPTAIPMRDRPPLPEQGTPVEVRWGTKPSAMRTWYGYVHFSRPDYDHVEPGSEAVRYVLVSTGHALEVEKTRDWRRITDSGIAQQIAQEHNLSAVIHRTTRIYDYLLQDGISDLEWLRERGTECGRQVHVENGVLYYIDPASMAMAKKAQPLKLTMNKQRQAEAVVNVEPLYGTLVPQAGKQAKRALTGFDIDANRLINAKQVPQQPAPDFIARDTAVASPADLYQNVAALGVEHEEWLHARVEIVQFSNVDHIPGQLVDLQGEAVSPKMRGTWMITGSNHRLQSYLVAKLGNRLFDSELKLSRNSANSFVLRDRRMPGVDDSCVRAGGKWRSASQQVVIL</sequence>
<dbReference type="Proteomes" id="UP001612741">
    <property type="component" value="Unassembled WGS sequence"/>
</dbReference>
<comment type="caution">
    <text evidence="1">The sequence shown here is derived from an EMBL/GenBank/DDBJ whole genome shotgun (WGS) entry which is preliminary data.</text>
</comment>
<protein>
    <recommendedName>
        <fullName evidence="3">Phage late control D family protein</fullName>
    </recommendedName>
</protein>
<dbReference type="RefSeq" id="WP_397077677.1">
    <property type="nucleotide sequence ID" value="NZ_JBITGY010000001.1"/>
</dbReference>
<proteinExistence type="predicted"/>
<evidence type="ECO:0000313" key="2">
    <source>
        <dbReference type="Proteomes" id="UP001612741"/>
    </source>
</evidence>
<dbReference type="EMBL" id="JBITGY010000001">
    <property type="protein sequence ID" value="MFI6495897.1"/>
    <property type="molecule type" value="Genomic_DNA"/>
</dbReference>
<evidence type="ECO:0000313" key="1">
    <source>
        <dbReference type="EMBL" id="MFI6495897.1"/>
    </source>
</evidence>
<dbReference type="SUPFAM" id="SSF69279">
    <property type="entry name" value="Phage tail proteins"/>
    <property type="match status" value="1"/>
</dbReference>
<name>A0ABW7YJ29_9ACTN</name>
<evidence type="ECO:0008006" key="3">
    <source>
        <dbReference type="Google" id="ProtNLM"/>
    </source>
</evidence>
<organism evidence="1 2">
    <name type="scientific">Nonomuraea typhae</name>
    <dbReference type="NCBI Taxonomy" id="2603600"/>
    <lineage>
        <taxon>Bacteria</taxon>
        <taxon>Bacillati</taxon>
        <taxon>Actinomycetota</taxon>
        <taxon>Actinomycetes</taxon>
        <taxon>Streptosporangiales</taxon>
        <taxon>Streptosporangiaceae</taxon>
        <taxon>Nonomuraea</taxon>
    </lineage>
</organism>
<gene>
    <name evidence="1" type="ORF">ACIBG2_00845</name>
</gene>
<keyword evidence="2" id="KW-1185">Reference proteome</keyword>